<reference evidence="1" key="1">
    <citation type="journal article" date="2022" name="bioRxiv">
        <title>Sequencing and chromosome-scale assembly of the giantPleurodeles waltlgenome.</title>
        <authorList>
            <person name="Brown T."/>
            <person name="Elewa A."/>
            <person name="Iarovenko S."/>
            <person name="Subramanian E."/>
            <person name="Araus A.J."/>
            <person name="Petzold A."/>
            <person name="Susuki M."/>
            <person name="Suzuki K.-i.T."/>
            <person name="Hayashi T."/>
            <person name="Toyoda A."/>
            <person name="Oliveira C."/>
            <person name="Osipova E."/>
            <person name="Leigh N.D."/>
            <person name="Simon A."/>
            <person name="Yun M.H."/>
        </authorList>
    </citation>
    <scope>NUCLEOTIDE SEQUENCE</scope>
    <source>
        <strain evidence="1">20211129_DDA</strain>
        <tissue evidence="1">Liver</tissue>
    </source>
</reference>
<organism evidence="1 2">
    <name type="scientific">Pleurodeles waltl</name>
    <name type="common">Iberian ribbed newt</name>
    <dbReference type="NCBI Taxonomy" id="8319"/>
    <lineage>
        <taxon>Eukaryota</taxon>
        <taxon>Metazoa</taxon>
        <taxon>Chordata</taxon>
        <taxon>Craniata</taxon>
        <taxon>Vertebrata</taxon>
        <taxon>Euteleostomi</taxon>
        <taxon>Amphibia</taxon>
        <taxon>Batrachia</taxon>
        <taxon>Caudata</taxon>
        <taxon>Salamandroidea</taxon>
        <taxon>Salamandridae</taxon>
        <taxon>Pleurodelinae</taxon>
        <taxon>Pleurodeles</taxon>
    </lineage>
</organism>
<proteinExistence type="predicted"/>
<dbReference type="Proteomes" id="UP001066276">
    <property type="component" value="Chromosome 3_2"/>
</dbReference>
<keyword evidence="2" id="KW-1185">Reference proteome</keyword>
<protein>
    <submittedName>
        <fullName evidence="1">Uncharacterized protein</fullName>
    </submittedName>
</protein>
<evidence type="ECO:0000313" key="1">
    <source>
        <dbReference type="EMBL" id="KAJ1176307.1"/>
    </source>
</evidence>
<dbReference type="EMBL" id="JANPWB010000006">
    <property type="protein sequence ID" value="KAJ1176307.1"/>
    <property type="molecule type" value="Genomic_DNA"/>
</dbReference>
<gene>
    <name evidence="1" type="ORF">NDU88_001589</name>
</gene>
<feature type="non-terminal residue" evidence="1">
    <location>
        <position position="1"/>
    </location>
</feature>
<evidence type="ECO:0000313" key="2">
    <source>
        <dbReference type="Proteomes" id="UP001066276"/>
    </source>
</evidence>
<name>A0AAV7TI89_PLEWA</name>
<dbReference type="AlphaFoldDB" id="A0AAV7TI89"/>
<comment type="caution">
    <text evidence="1">The sequence shown here is derived from an EMBL/GenBank/DDBJ whole genome shotgun (WGS) entry which is preliminary data.</text>
</comment>
<feature type="non-terminal residue" evidence="1">
    <location>
        <position position="58"/>
    </location>
</feature>
<accession>A0AAV7TI89</accession>
<sequence>SRHCCHREGAAKHAAPSLSVRTIVSSLFLPAFAPREVAICEAEGWGHVPTHVYLIFSP</sequence>